<keyword evidence="1" id="KW-0408">Iron</keyword>
<dbReference type="Proteomes" id="UP000774326">
    <property type="component" value="Unassembled WGS sequence"/>
</dbReference>
<evidence type="ECO:0000256" key="1">
    <source>
        <dbReference type="RuleBase" id="RU003682"/>
    </source>
</evidence>
<dbReference type="PROSITE" id="PS51471">
    <property type="entry name" value="FE2OG_OXY"/>
    <property type="match status" value="1"/>
</dbReference>
<dbReference type="InterPro" id="IPR050231">
    <property type="entry name" value="Iron_ascorbate_oxido_reductase"/>
</dbReference>
<sequence length="347" mass="38418">MSSNPLEIIDISNITPTTSNSILKSLQTQGFLFLDGHDFTQAEVDHLFCISKQFFSLATQHKQQYAIDSEDRGYATFRQENLDPDVNKVGDPKEAFNFGGFNFTTGDASNKSLPSIFTESENKIALQTISKKLYALSIKVLKAIAIALEISPEDGGSDWFGVRHAPEKTSMSTFRLLHYPSVSSMDSNQEIRAGAHTDYGSLTLLFQQKGQEGLQLFEPNASKDTDGKGTWSKVPFVESPNADYRSSGKAAPIVMNIADQLSFWTNGLLRSTLHRVVMPVGDVDRYSVVFFFDANNETELVPIPSKLVKESEGKGKGIEAITGDDGKPLTTKEYMLRRFKATYSKGH</sequence>
<evidence type="ECO:0000313" key="3">
    <source>
        <dbReference type="EMBL" id="KAH3687454.1"/>
    </source>
</evidence>
<keyword evidence="1" id="KW-0560">Oxidoreductase</keyword>
<keyword evidence="4" id="KW-1185">Reference proteome</keyword>
<gene>
    <name evidence="3" type="ORF">WICPIJ_001564</name>
</gene>
<feature type="domain" description="Fe2OG dioxygenase" evidence="2">
    <location>
        <begin position="169"/>
        <end position="294"/>
    </location>
</feature>
<name>A0A9P8TQN5_WICPI</name>
<dbReference type="Pfam" id="PF14226">
    <property type="entry name" value="DIOX_N"/>
    <property type="match status" value="1"/>
</dbReference>
<dbReference type="InterPro" id="IPR005123">
    <property type="entry name" value="Oxoglu/Fe-dep_dioxygenase_dom"/>
</dbReference>
<dbReference type="EMBL" id="JAEUBG010000835">
    <property type="protein sequence ID" value="KAH3687454.1"/>
    <property type="molecule type" value="Genomic_DNA"/>
</dbReference>
<dbReference type="SUPFAM" id="SSF51197">
    <property type="entry name" value="Clavaminate synthase-like"/>
    <property type="match status" value="1"/>
</dbReference>
<dbReference type="PANTHER" id="PTHR47990">
    <property type="entry name" value="2-OXOGLUTARATE (2OG) AND FE(II)-DEPENDENT OXYGENASE SUPERFAMILY PROTEIN-RELATED"/>
    <property type="match status" value="1"/>
</dbReference>
<comment type="caution">
    <text evidence="3">The sequence shown here is derived from an EMBL/GenBank/DDBJ whole genome shotgun (WGS) entry which is preliminary data.</text>
</comment>
<dbReference type="InterPro" id="IPR026992">
    <property type="entry name" value="DIOX_N"/>
</dbReference>
<dbReference type="GO" id="GO:0016491">
    <property type="term" value="F:oxidoreductase activity"/>
    <property type="evidence" value="ECO:0007669"/>
    <property type="project" value="UniProtKB-KW"/>
</dbReference>
<dbReference type="GO" id="GO:0046872">
    <property type="term" value="F:metal ion binding"/>
    <property type="evidence" value="ECO:0007669"/>
    <property type="project" value="UniProtKB-KW"/>
</dbReference>
<reference evidence="3" key="2">
    <citation type="submission" date="2021-01" db="EMBL/GenBank/DDBJ databases">
        <authorList>
            <person name="Schikora-Tamarit M.A."/>
        </authorList>
    </citation>
    <scope>NUCLEOTIDE SEQUENCE</scope>
    <source>
        <strain evidence="3">CBS2887</strain>
    </source>
</reference>
<evidence type="ECO:0000313" key="4">
    <source>
        <dbReference type="Proteomes" id="UP000774326"/>
    </source>
</evidence>
<evidence type="ECO:0000259" key="2">
    <source>
        <dbReference type="PROSITE" id="PS51471"/>
    </source>
</evidence>
<proteinExistence type="inferred from homology"/>
<reference evidence="3" key="1">
    <citation type="journal article" date="2021" name="Open Biol.">
        <title>Shared evolutionary footprints suggest mitochondrial oxidative damage underlies multiple complex I losses in fungi.</title>
        <authorList>
            <person name="Schikora-Tamarit M.A."/>
            <person name="Marcet-Houben M."/>
            <person name="Nosek J."/>
            <person name="Gabaldon T."/>
        </authorList>
    </citation>
    <scope>NUCLEOTIDE SEQUENCE</scope>
    <source>
        <strain evidence="3">CBS2887</strain>
    </source>
</reference>
<keyword evidence="1" id="KW-0479">Metal-binding</keyword>
<dbReference type="InterPro" id="IPR044861">
    <property type="entry name" value="IPNS-like_FE2OG_OXY"/>
</dbReference>
<dbReference type="Gene3D" id="2.60.120.330">
    <property type="entry name" value="B-lactam Antibiotic, Isopenicillin N Synthase, Chain"/>
    <property type="match status" value="1"/>
</dbReference>
<dbReference type="InterPro" id="IPR027443">
    <property type="entry name" value="IPNS-like_sf"/>
</dbReference>
<dbReference type="AlphaFoldDB" id="A0A9P8TQN5"/>
<organism evidence="3 4">
    <name type="scientific">Wickerhamomyces pijperi</name>
    <name type="common">Yeast</name>
    <name type="synonym">Pichia pijperi</name>
    <dbReference type="NCBI Taxonomy" id="599730"/>
    <lineage>
        <taxon>Eukaryota</taxon>
        <taxon>Fungi</taxon>
        <taxon>Dikarya</taxon>
        <taxon>Ascomycota</taxon>
        <taxon>Saccharomycotina</taxon>
        <taxon>Saccharomycetes</taxon>
        <taxon>Phaffomycetales</taxon>
        <taxon>Wickerhamomycetaceae</taxon>
        <taxon>Wickerhamomyces</taxon>
    </lineage>
</organism>
<protein>
    <recommendedName>
        <fullName evidence="2">Fe2OG dioxygenase domain-containing protein</fullName>
    </recommendedName>
</protein>
<dbReference type="GO" id="GO:0044283">
    <property type="term" value="P:small molecule biosynthetic process"/>
    <property type="evidence" value="ECO:0007669"/>
    <property type="project" value="UniProtKB-ARBA"/>
</dbReference>
<comment type="similarity">
    <text evidence="1">Belongs to the iron/ascorbate-dependent oxidoreductase family.</text>
</comment>
<accession>A0A9P8TQN5</accession>
<dbReference type="Pfam" id="PF03171">
    <property type="entry name" value="2OG-FeII_Oxy"/>
    <property type="match status" value="1"/>
</dbReference>
<dbReference type="OrthoDB" id="288590at2759"/>